<feature type="transmembrane region" description="Helical" evidence="6">
    <location>
        <begin position="12"/>
        <end position="29"/>
    </location>
</feature>
<dbReference type="PANTHER" id="PTHR47955">
    <property type="entry name" value="CYTOCHROME P450 FAMILY 71 PROTEIN"/>
    <property type="match status" value="1"/>
</dbReference>
<reference evidence="7" key="1">
    <citation type="submission" date="2020-10" db="EMBL/GenBank/DDBJ databases">
        <authorList>
            <person name="Han B."/>
            <person name="Lu T."/>
            <person name="Zhao Q."/>
            <person name="Huang X."/>
            <person name="Zhao Y."/>
        </authorList>
    </citation>
    <scope>NUCLEOTIDE SEQUENCE</scope>
</reference>
<evidence type="ECO:0000256" key="2">
    <source>
        <dbReference type="ARBA" id="ARBA00022723"/>
    </source>
</evidence>
<evidence type="ECO:0000256" key="5">
    <source>
        <dbReference type="RuleBase" id="RU000461"/>
    </source>
</evidence>
<gene>
    <name evidence="7" type="ORF">NCGR_LOCUS66549</name>
</gene>
<evidence type="ECO:0000256" key="3">
    <source>
        <dbReference type="ARBA" id="ARBA00023004"/>
    </source>
</evidence>
<dbReference type="InterPro" id="IPR036396">
    <property type="entry name" value="Cyt_P450_sf"/>
</dbReference>
<keyword evidence="6" id="KW-0812">Transmembrane</keyword>
<dbReference type="InterPro" id="IPR001128">
    <property type="entry name" value="Cyt_P450"/>
</dbReference>
<comment type="similarity">
    <text evidence="1 5">Belongs to the cytochrome P450 family.</text>
</comment>
<dbReference type="OrthoDB" id="1470350at2759"/>
<proteinExistence type="inferred from homology"/>
<evidence type="ECO:0000313" key="7">
    <source>
        <dbReference type="EMBL" id="CAD6342451.1"/>
    </source>
</evidence>
<dbReference type="PRINTS" id="PR00463">
    <property type="entry name" value="EP450I"/>
</dbReference>
<comment type="caution">
    <text evidence="7">The sequence shown here is derived from an EMBL/GenBank/DDBJ whole genome shotgun (WGS) entry which is preliminary data.</text>
</comment>
<accession>A0A811SHY8</accession>
<keyword evidence="3 4" id="KW-0408">Iron</keyword>
<dbReference type="GO" id="GO:0020037">
    <property type="term" value="F:heme binding"/>
    <property type="evidence" value="ECO:0007669"/>
    <property type="project" value="InterPro"/>
</dbReference>
<dbReference type="Proteomes" id="UP000604825">
    <property type="component" value="Unassembled WGS sequence"/>
</dbReference>
<keyword evidence="6" id="KW-0472">Membrane</keyword>
<protein>
    <recommendedName>
        <fullName evidence="9">Cytochrome P450</fullName>
    </recommendedName>
</protein>
<evidence type="ECO:0008006" key="9">
    <source>
        <dbReference type="Google" id="ProtNLM"/>
    </source>
</evidence>
<keyword evidence="2 4" id="KW-0479">Metal-binding</keyword>
<dbReference type="InterPro" id="IPR002401">
    <property type="entry name" value="Cyt_P450_E_grp-I"/>
</dbReference>
<dbReference type="Gene3D" id="1.10.630.10">
    <property type="entry name" value="Cytochrome P450"/>
    <property type="match status" value="1"/>
</dbReference>
<sequence length="498" mass="55981">MLAAATPLAQRPLWFVVVPLMLVLLPVICRRLHHRPNAGDDERKQSKPLLPSPPGRLPVIGHLHLIGDIPHVSLRDLATKHDRGGGLMLLQLGTVPNLVVSSPHAAQAVLRTHDHVFASRPTPKVLHNFLYGSSTIAFGPYGEHWRMVRKLVTTRLFTVKKVNSFHHARQEEVRLVIAKLKKAMATGMAVDMSETMNTFANDIMCCVLSGKFFREDGRNKTFRELIEMNVALYAGFSLENYFPGLVNSLGIFTRLVSRKADETHERWDDVLENIISDHERRAEQEESADFVDLMLSVQQGYGITRDHIKAILMDLFDAGTGTSYLTLELAMAELMRHPHIMTKLQAEETLRLHPPAPLLLPYQSMVDCDIDGHTIPSGTRVIINAWAVCRHVESWEKAEEEFMPERFMDDGRAAAVDFKGNDFQFIPFGAGRRMCPGINFGLATVEIMLVNLMYCFDWGLPAGMDKEDIDMTEVFGLTVHRKEKLMLVPKLPGSACCA</sequence>
<dbReference type="SUPFAM" id="SSF48264">
    <property type="entry name" value="Cytochrome P450"/>
    <property type="match status" value="1"/>
</dbReference>
<comment type="cofactor">
    <cofactor evidence="4">
        <name>heme</name>
        <dbReference type="ChEBI" id="CHEBI:30413"/>
    </cofactor>
</comment>
<organism evidence="7 8">
    <name type="scientific">Miscanthus lutarioriparius</name>
    <dbReference type="NCBI Taxonomy" id="422564"/>
    <lineage>
        <taxon>Eukaryota</taxon>
        <taxon>Viridiplantae</taxon>
        <taxon>Streptophyta</taxon>
        <taxon>Embryophyta</taxon>
        <taxon>Tracheophyta</taxon>
        <taxon>Spermatophyta</taxon>
        <taxon>Magnoliopsida</taxon>
        <taxon>Liliopsida</taxon>
        <taxon>Poales</taxon>
        <taxon>Poaceae</taxon>
        <taxon>PACMAD clade</taxon>
        <taxon>Panicoideae</taxon>
        <taxon>Andropogonodae</taxon>
        <taxon>Andropogoneae</taxon>
        <taxon>Saccharinae</taxon>
        <taxon>Miscanthus</taxon>
    </lineage>
</organism>
<evidence type="ECO:0000256" key="6">
    <source>
        <dbReference type="SAM" id="Phobius"/>
    </source>
</evidence>
<dbReference type="PROSITE" id="PS00086">
    <property type="entry name" value="CYTOCHROME_P450"/>
    <property type="match status" value="1"/>
</dbReference>
<evidence type="ECO:0000313" key="8">
    <source>
        <dbReference type="Proteomes" id="UP000604825"/>
    </source>
</evidence>
<dbReference type="GO" id="GO:0004497">
    <property type="term" value="F:monooxygenase activity"/>
    <property type="evidence" value="ECO:0007669"/>
    <property type="project" value="UniProtKB-KW"/>
</dbReference>
<evidence type="ECO:0000256" key="1">
    <source>
        <dbReference type="ARBA" id="ARBA00010617"/>
    </source>
</evidence>
<dbReference type="InterPro" id="IPR017972">
    <property type="entry name" value="Cyt_P450_CS"/>
</dbReference>
<keyword evidence="5" id="KW-0560">Oxidoreductase</keyword>
<dbReference type="GO" id="GO:0005506">
    <property type="term" value="F:iron ion binding"/>
    <property type="evidence" value="ECO:0007669"/>
    <property type="project" value="InterPro"/>
</dbReference>
<dbReference type="FunFam" id="1.10.630.10:FF:000217">
    <property type="entry name" value="Os08g0105600 protein"/>
    <property type="match status" value="1"/>
</dbReference>
<keyword evidence="8" id="KW-1185">Reference proteome</keyword>
<keyword evidence="6" id="KW-1133">Transmembrane helix</keyword>
<evidence type="ECO:0000256" key="4">
    <source>
        <dbReference type="PIRSR" id="PIRSR602401-1"/>
    </source>
</evidence>
<dbReference type="Pfam" id="PF00067">
    <property type="entry name" value="p450"/>
    <property type="match status" value="1"/>
</dbReference>
<dbReference type="AlphaFoldDB" id="A0A811SHY8"/>
<keyword evidence="5" id="KW-0503">Monooxygenase</keyword>
<dbReference type="PANTHER" id="PTHR47955:SF14">
    <property type="entry name" value="OS01G0543600 PROTEIN"/>
    <property type="match status" value="1"/>
</dbReference>
<name>A0A811SHY8_9POAL</name>
<dbReference type="GO" id="GO:0016705">
    <property type="term" value="F:oxidoreductase activity, acting on paired donors, with incorporation or reduction of molecular oxygen"/>
    <property type="evidence" value="ECO:0007669"/>
    <property type="project" value="InterPro"/>
</dbReference>
<feature type="binding site" description="axial binding residue" evidence="4">
    <location>
        <position position="435"/>
    </location>
    <ligand>
        <name>heme</name>
        <dbReference type="ChEBI" id="CHEBI:30413"/>
    </ligand>
    <ligandPart>
        <name>Fe</name>
        <dbReference type="ChEBI" id="CHEBI:18248"/>
    </ligandPart>
</feature>
<dbReference type="EMBL" id="CAJGYO010000504">
    <property type="protein sequence ID" value="CAD6342451.1"/>
    <property type="molecule type" value="Genomic_DNA"/>
</dbReference>
<keyword evidence="4 5" id="KW-0349">Heme</keyword>